<dbReference type="SUPFAM" id="SSF54909">
    <property type="entry name" value="Dimeric alpha+beta barrel"/>
    <property type="match status" value="2"/>
</dbReference>
<gene>
    <name evidence="3" type="ORF">HKK74_09885</name>
</gene>
<feature type="domain" description="YCII-related" evidence="2">
    <location>
        <begin position="1"/>
        <end position="88"/>
    </location>
</feature>
<feature type="domain" description="YCII-related" evidence="2">
    <location>
        <begin position="107"/>
        <end position="194"/>
    </location>
</feature>
<dbReference type="PANTHER" id="PTHR33606">
    <property type="entry name" value="PROTEIN YCII"/>
    <property type="match status" value="1"/>
</dbReference>
<dbReference type="Gene3D" id="3.30.70.1060">
    <property type="entry name" value="Dimeric alpha+beta barrel"/>
    <property type="match status" value="2"/>
</dbReference>
<evidence type="ECO:0000313" key="4">
    <source>
        <dbReference type="Proteomes" id="UP000805614"/>
    </source>
</evidence>
<dbReference type="RefSeq" id="WP_187242848.1">
    <property type="nucleotide sequence ID" value="NZ_BAAAOK010000006.1"/>
</dbReference>
<reference evidence="3 4" key="1">
    <citation type="submission" date="2020-06" db="EMBL/GenBank/DDBJ databases">
        <title>Actinomadura xiongansis sp. nov., isolated from soil of Baiyangdian.</title>
        <authorList>
            <person name="Zhang X."/>
        </authorList>
    </citation>
    <scope>NUCLEOTIDE SEQUENCE [LARGE SCALE GENOMIC DNA]</scope>
    <source>
        <strain evidence="3 4">HBUM206468</strain>
    </source>
</reference>
<dbReference type="InterPro" id="IPR011008">
    <property type="entry name" value="Dimeric_a/b-barrel"/>
</dbReference>
<comment type="caution">
    <text evidence="3">The sequence shown here is derived from an EMBL/GenBank/DDBJ whole genome shotgun (WGS) entry which is preliminary data.</text>
</comment>
<dbReference type="PANTHER" id="PTHR33606:SF3">
    <property type="entry name" value="PROTEIN YCII"/>
    <property type="match status" value="1"/>
</dbReference>
<dbReference type="EMBL" id="JABVEC010000005">
    <property type="protein sequence ID" value="MBC6465804.1"/>
    <property type="molecule type" value="Genomic_DNA"/>
</dbReference>
<organism evidence="3 4">
    <name type="scientific">Actinomadura alba</name>
    <dbReference type="NCBI Taxonomy" id="406431"/>
    <lineage>
        <taxon>Bacteria</taxon>
        <taxon>Bacillati</taxon>
        <taxon>Actinomycetota</taxon>
        <taxon>Actinomycetes</taxon>
        <taxon>Streptosporangiales</taxon>
        <taxon>Thermomonosporaceae</taxon>
        <taxon>Actinomadura</taxon>
    </lineage>
</organism>
<evidence type="ECO:0000256" key="1">
    <source>
        <dbReference type="ARBA" id="ARBA00007689"/>
    </source>
</evidence>
<dbReference type="InterPro" id="IPR051807">
    <property type="entry name" value="Sec-metab_biosynth-assoc"/>
</dbReference>
<accession>A0ABR7LM07</accession>
<name>A0ABR7LM07_9ACTN</name>
<keyword evidence="4" id="KW-1185">Reference proteome</keyword>
<sequence>MEYFVYCRDRPDSGELRSELAEAHWTFMDRYAEAMIARGPTLTPDGAAATGSMHIVDLPDVQAAQAFAFDEPNYKAGVYDEVLVRRWSNTLGRTMWQYSGSTAGYHRFLIMAHGRPGVLAISDALSQAHRHYLDEGYHERLIACGPLLSDDGAEWRGTAILAELPDRSSAEALIAQEPYARAGLYESVEVHDWRFGGRPQP</sequence>
<comment type="similarity">
    <text evidence="1">Belongs to the YciI family.</text>
</comment>
<proteinExistence type="inferred from homology"/>
<dbReference type="Pfam" id="PF03795">
    <property type="entry name" value="YCII"/>
    <property type="match status" value="2"/>
</dbReference>
<evidence type="ECO:0000313" key="3">
    <source>
        <dbReference type="EMBL" id="MBC6465804.1"/>
    </source>
</evidence>
<protein>
    <recommendedName>
        <fullName evidence="2">YCII-related domain-containing protein</fullName>
    </recommendedName>
</protein>
<evidence type="ECO:0000259" key="2">
    <source>
        <dbReference type="Pfam" id="PF03795"/>
    </source>
</evidence>
<dbReference type="Proteomes" id="UP000805614">
    <property type="component" value="Unassembled WGS sequence"/>
</dbReference>
<dbReference type="InterPro" id="IPR005545">
    <property type="entry name" value="YCII"/>
</dbReference>